<protein>
    <recommendedName>
        <fullName evidence="3">Carboxylic ester hydrolase</fullName>
        <ecNumber evidence="3">3.1.1.-</ecNumber>
    </recommendedName>
</protein>
<comment type="caution">
    <text evidence="5">The sequence shown here is derived from an EMBL/GenBank/DDBJ whole genome shotgun (WGS) entry which is preliminary data.</text>
</comment>
<dbReference type="InterPro" id="IPR000997">
    <property type="entry name" value="Cholinesterase"/>
</dbReference>
<reference evidence="5" key="1">
    <citation type="submission" date="2022-03" db="EMBL/GenBank/DDBJ databases">
        <title>Identification of a novel bacterium isolated from mangrove sediments.</title>
        <authorList>
            <person name="Pan X."/>
        </authorList>
    </citation>
    <scope>NUCLEOTIDE SEQUENCE</scope>
    <source>
        <strain evidence="5">B2637</strain>
    </source>
</reference>
<name>A0ABT0AEJ9_9SPHN</name>
<dbReference type="InterPro" id="IPR019819">
    <property type="entry name" value="Carboxylesterase_B_CS"/>
</dbReference>
<dbReference type="Gene3D" id="3.40.50.1820">
    <property type="entry name" value="alpha/beta hydrolase"/>
    <property type="match status" value="1"/>
</dbReference>
<dbReference type="PROSITE" id="PS00122">
    <property type="entry name" value="CARBOXYLESTERASE_B_1"/>
    <property type="match status" value="1"/>
</dbReference>
<sequence length="538" mass="57287">MRPTRAFAARLIGTLVGMGALGAPAAQAQERPLPQVRVEQGALSGVSQGKVEAFLGIPYAAPPVGERRWKAPAPASAWDNVRAADAFGASCIQPEGQGDYGPWTREYVVTDNFSEDCLTLNVWRPSVQATGSSDETTAKALPVMVWIHGGAFTSGSSAVPIYNGHNLATRGMLVVTLNYRLGALGFLATEGRNGLSGNFGVLDQIAALAWVKRNIAAFGGNPDKVTIVGQSAGGMSVHTLLSAPAARGLFHQAIVESGLPAPGMARPIADARTNGSAFLAGLGVSSVAQARQLPAQKLLPAPGGAPLRFGPVVDGKVLPHDPGTSEGIAALADVPMIVGMNQDENVTRRPVAPALSQDEWHEEFETNFPNASPDLAALYAATSDTGRAAAARRMRWQRGLGAHLVWARERHAHARSPFYTYFFTHAEPPARDAREAALWGAFHSSEIPYLFGTLGTSAARDFGFDDWRVALTMSDLWASFITRGTPTSTLAPRWPTFDPADPRLLVIEASSHTEPFMDEKTRQILLDYAQGTGTLSMF</sequence>
<dbReference type="InterPro" id="IPR002018">
    <property type="entry name" value="CarbesteraseB"/>
</dbReference>
<proteinExistence type="inferred from homology"/>
<dbReference type="RefSeq" id="WP_243800869.1">
    <property type="nucleotide sequence ID" value="NZ_JALHAT010000023.1"/>
</dbReference>
<dbReference type="InterPro" id="IPR019826">
    <property type="entry name" value="Carboxylesterase_B_AS"/>
</dbReference>
<dbReference type="EC" id="3.1.1.-" evidence="3"/>
<evidence type="ECO:0000256" key="2">
    <source>
        <dbReference type="ARBA" id="ARBA00022801"/>
    </source>
</evidence>
<gene>
    <name evidence="5" type="ORF">MTR65_12990</name>
</gene>
<dbReference type="SUPFAM" id="SSF53474">
    <property type="entry name" value="alpha/beta-Hydrolases"/>
    <property type="match status" value="1"/>
</dbReference>
<dbReference type="PROSITE" id="PS00941">
    <property type="entry name" value="CARBOXYLESTERASE_B_2"/>
    <property type="match status" value="1"/>
</dbReference>
<accession>A0ABT0AEJ9</accession>
<dbReference type="PANTHER" id="PTHR11559">
    <property type="entry name" value="CARBOXYLESTERASE"/>
    <property type="match status" value="1"/>
</dbReference>
<dbReference type="Proteomes" id="UP001162802">
    <property type="component" value="Unassembled WGS sequence"/>
</dbReference>
<dbReference type="EMBL" id="JALHAT010000023">
    <property type="protein sequence ID" value="MCJ1961604.1"/>
    <property type="molecule type" value="Genomic_DNA"/>
</dbReference>
<feature type="domain" description="Carboxylesterase type B" evidence="4">
    <location>
        <begin position="34"/>
        <end position="512"/>
    </location>
</feature>
<evidence type="ECO:0000256" key="3">
    <source>
        <dbReference type="RuleBase" id="RU361235"/>
    </source>
</evidence>
<dbReference type="Pfam" id="PF00135">
    <property type="entry name" value="COesterase"/>
    <property type="match status" value="1"/>
</dbReference>
<keyword evidence="3" id="KW-0732">Signal</keyword>
<evidence type="ECO:0000313" key="6">
    <source>
        <dbReference type="Proteomes" id="UP001162802"/>
    </source>
</evidence>
<comment type="similarity">
    <text evidence="1 3">Belongs to the type-B carboxylesterase/lipase family.</text>
</comment>
<organism evidence="5 6">
    <name type="scientific">Novosphingobium mangrovi</name>
    <name type="common">ex Hu et al. 2023</name>
    <dbReference type="NCBI Taxonomy" id="2930094"/>
    <lineage>
        <taxon>Bacteria</taxon>
        <taxon>Pseudomonadati</taxon>
        <taxon>Pseudomonadota</taxon>
        <taxon>Alphaproteobacteria</taxon>
        <taxon>Sphingomonadales</taxon>
        <taxon>Sphingomonadaceae</taxon>
        <taxon>Novosphingobium</taxon>
    </lineage>
</organism>
<evidence type="ECO:0000313" key="5">
    <source>
        <dbReference type="EMBL" id="MCJ1961604.1"/>
    </source>
</evidence>
<dbReference type="PRINTS" id="PR00878">
    <property type="entry name" value="CHOLNESTRASE"/>
</dbReference>
<keyword evidence="2 3" id="KW-0378">Hydrolase</keyword>
<feature type="signal peptide" evidence="3">
    <location>
        <begin position="1"/>
        <end position="28"/>
    </location>
</feature>
<dbReference type="InterPro" id="IPR029058">
    <property type="entry name" value="AB_hydrolase_fold"/>
</dbReference>
<evidence type="ECO:0000259" key="4">
    <source>
        <dbReference type="Pfam" id="PF00135"/>
    </source>
</evidence>
<feature type="chain" id="PRO_5044989357" description="Carboxylic ester hydrolase" evidence="3">
    <location>
        <begin position="29"/>
        <end position="538"/>
    </location>
</feature>
<evidence type="ECO:0000256" key="1">
    <source>
        <dbReference type="ARBA" id="ARBA00005964"/>
    </source>
</evidence>
<dbReference type="InterPro" id="IPR050309">
    <property type="entry name" value="Type-B_Carboxylest/Lipase"/>
</dbReference>
<keyword evidence="6" id="KW-1185">Reference proteome</keyword>